<feature type="chain" id="PRO_5045176133" description="DUF4124 domain-containing protein" evidence="1">
    <location>
        <begin position="25"/>
        <end position="208"/>
    </location>
</feature>
<name>A0ABU6JZS8_9RHOO</name>
<reference evidence="2 3" key="1">
    <citation type="submission" date="2024-01" db="EMBL/GenBank/DDBJ databases">
        <title>Uliginosibacterium soil sp. nov.</title>
        <authorList>
            <person name="Lv Y."/>
        </authorList>
    </citation>
    <scope>NUCLEOTIDE SEQUENCE [LARGE SCALE GENOMIC DNA]</scope>
    <source>
        <strain evidence="2 3">H3</strain>
    </source>
</reference>
<evidence type="ECO:0000256" key="1">
    <source>
        <dbReference type="SAM" id="SignalP"/>
    </source>
</evidence>
<dbReference type="RefSeq" id="WP_327597686.1">
    <property type="nucleotide sequence ID" value="NZ_JAYXHS010000001.1"/>
</dbReference>
<sequence>MSDLILTRLLTVAALLLASPLVLGQTHTYCCTDASGRRACGDTLPQVCYERAYREVTPGGRVVREVEAPLTSEQRTKRDAELKVQRDKAIKEAEAKRRDRVLLDSYATVTEIDARRDRELASITADLKRAKTQEADLLQVRAKLEKLKPATGAIPRDVVEDLMTNTSELAAARSIIDSKQRDIDATRARFETDRNRFLELSQVPANPR</sequence>
<feature type="signal peptide" evidence="1">
    <location>
        <begin position="1"/>
        <end position="24"/>
    </location>
</feature>
<evidence type="ECO:0000313" key="3">
    <source>
        <dbReference type="Proteomes" id="UP001331561"/>
    </source>
</evidence>
<protein>
    <recommendedName>
        <fullName evidence="4">DUF4124 domain-containing protein</fullName>
    </recommendedName>
</protein>
<keyword evidence="3" id="KW-1185">Reference proteome</keyword>
<evidence type="ECO:0000313" key="2">
    <source>
        <dbReference type="EMBL" id="MEC5384716.1"/>
    </source>
</evidence>
<evidence type="ECO:0008006" key="4">
    <source>
        <dbReference type="Google" id="ProtNLM"/>
    </source>
</evidence>
<gene>
    <name evidence="2" type="ORF">VVD49_03220</name>
</gene>
<organism evidence="2 3">
    <name type="scientific">Uliginosibacterium silvisoli</name>
    <dbReference type="NCBI Taxonomy" id="3114758"/>
    <lineage>
        <taxon>Bacteria</taxon>
        <taxon>Pseudomonadati</taxon>
        <taxon>Pseudomonadota</taxon>
        <taxon>Betaproteobacteria</taxon>
        <taxon>Rhodocyclales</taxon>
        <taxon>Zoogloeaceae</taxon>
        <taxon>Uliginosibacterium</taxon>
    </lineage>
</organism>
<dbReference type="Proteomes" id="UP001331561">
    <property type="component" value="Unassembled WGS sequence"/>
</dbReference>
<proteinExistence type="predicted"/>
<comment type="caution">
    <text evidence="2">The sequence shown here is derived from an EMBL/GenBank/DDBJ whole genome shotgun (WGS) entry which is preliminary data.</text>
</comment>
<accession>A0ABU6JZS8</accession>
<dbReference type="EMBL" id="JAYXHS010000001">
    <property type="protein sequence ID" value="MEC5384716.1"/>
    <property type="molecule type" value="Genomic_DNA"/>
</dbReference>
<keyword evidence="1" id="KW-0732">Signal</keyword>